<dbReference type="EMBL" id="FSRE01000003">
    <property type="protein sequence ID" value="SIO04911.1"/>
    <property type="molecule type" value="Genomic_DNA"/>
</dbReference>
<accession>A0A1N6GBS5</accession>
<evidence type="ECO:0000256" key="1">
    <source>
        <dbReference type="SAM" id="MobiDB-lite"/>
    </source>
</evidence>
<feature type="region of interest" description="Disordered" evidence="1">
    <location>
        <begin position="14"/>
        <end position="52"/>
    </location>
</feature>
<sequence>MAIFAAQGWQAKYHRGKRAPLPKKPFDCAGPKPDTDDRSSGRWWDASSPPHKRSRITGCTADAAVGVTISRIKTPCTLAGDGFLHGYRNRFLSHAEHTQGTPANPIMRSRCWRDADRYKTHVAGFGRLKSRTRGAVDAAVPPHPAKTGRFSVKAALQLTPMKCPTLGAPLHKNHPCNSR</sequence>
<reference evidence="2 3" key="1">
    <citation type="submission" date="2016-11" db="EMBL/GenBank/DDBJ databases">
        <authorList>
            <person name="Jaros S."/>
            <person name="Januszkiewicz K."/>
            <person name="Wedrychowicz H."/>
        </authorList>
    </citation>
    <scope>NUCLEOTIDE SEQUENCE [LARGE SCALE GENOMIC DNA]</scope>
    <source>
        <strain evidence="2 3">DSM 17737</strain>
    </source>
</reference>
<evidence type="ECO:0000313" key="2">
    <source>
        <dbReference type="EMBL" id="SIO04911.1"/>
    </source>
</evidence>
<name>A0A1N6GBS5_9GAMM</name>
<proteinExistence type="predicted"/>
<evidence type="ECO:0000313" key="3">
    <source>
        <dbReference type="Proteomes" id="UP000198461"/>
    </source>
</evidence>
<keyword evidence="3" id="KW-1185">Reference proteome</keyword>
<dbReference type="STRING" id="364032.SAMN05443662_1273"/>
<gene>
    <name evidence="2" type="ORF">SAMN05443662_1273</name>
</gene>
<dbReference type="AlphaFoldDB" id="A0A1N6GBS5"/>
<protein>
    <submittedName>
        <fullName evidence="2">Uncharacterized protein</fullName>
    </submittedName>
</protein>
<organism evidence="2 3">
    <name type="scientific">Sulfurivirga caldicuralii</name>
    <dbReference type="NCBI Taxonomy" id="364032"/>
    <lineage>
        <taxon>Bacteria</taxon>
        <taxon>Pseudomonadati</taxon>
        <taxon>Pseudomonadota</taxon>
        <taxon>Gammaproteobacteria</taxon>
        <taxon>Thiotrichales</taxon>
        <taxon>Piscirickettsiaceae</taxon>
        <taxon>Sulfurivirga</taxon>
    </lineage>
</organism>
<dbReference type="Proteomes" id="UP000198461">
    <property type="component" value="Unassembled WGS sequence"/>
</dbReference>